<dbReference type="PANTHER" id="PTHR30071">
    <property type="entry name" value="HEME EXPORTER PROTEIN C"/>
    <property type="match status" value="1"/>
</dbReference>
<evidence type="ECO:0000256" key="4">
    <source>
        <dbReference type="ARBA" id="ARBA00016463"/>
    </source>
</evidence>
<evidence type="ECO:0000256" key="7">
    <source>
        <dbReference type="ARBA" id="ARBA00022989"/>
    </source>
</evidence>
<proteinExistence type="inferred from homology"/>
<dbReference type="PANTHER" id="PTHR30071:SF1">
    <property type="entry name" value="CYTOCHROME B_B6 PROTEIN-RELATED"/>
    <property type="match status" value="1"/>
</dbReference>
<dbReference type="EMBL" id="JAUJEB010000001">
    <property type="protein sequence ID" value="MDN5211263.1"/>
    <property type="molecule type" value="Genomic_DNA"/>
</dbReference>
<evidence type="ECO:0000259" key="10">
    <source>
        <dbReference type="Pfam" id="PF01578"/>
    </source>
</evidence>
<feature type="transmembrane region" description="Helical" evidence="9">
    <location>
        <begin position="7"/>
        <end position="29"/>
    </location>
</feature>
<accession>A0ABT8L4V7</accession>
<gene>
    <name evidence="11" type="ORF">QQ020_04350</name>
</gene>
<feature type="transmembrane region" description="Helical" evidence="9">
    <location>
        <begin position="114"/>
        <end position="130"/>
    </location>
</feature>
<evidence type="ECO:0000313" key="12">
    <source>
        <dbReference type="Proteomes" id="UP001172083"/>
    </source>
</evidence>
<feature type="transmembrane region" description="Helical" evidence="9">
    <location>
        <begin position="190"/>
        <end position="211"/>
    </location>
</feature>
<keyword evidence="8 9" id="KW-0472">Membrane</keyword>
<dbReference type="Pfam" id="PF01578">
    <property type="entry name" value="Cytochrom_C_asm"/>
    <property type="match status" value="1"/>
</dbReference>
<evidence type="ECO:0000256" key="9">
    <source>
        <dbReference type="SAM" id="Phobius"/>
    </source>
</evidence>
<evidence type="ECO:0000256" key="2">
    <source>
        <dbReference type="ARBA" id="ARBA00004141"/>
    </source>
</evidence>
<evidence type="ECO:0000256" key="8">
    <source>
        <dbReference type="ARBA" id="ARBA00023136"/>
    </source>
</evidence>
<feature type="transmembrane region" description="Helical" evidence="9">
    <location>
        <begin position="49"/>
        <end position="69"/>
    </location>
</feature>
<dbReference type="Proteomes" id="UP001172083">
    <property type="component" value="Unassembled WGS sequence"/>
</dbReference>
<keyword evidence="5 9" id="KW-0812">Transmembrane</keyword>
<name>A0ABT8L4V7_9BACT</name>
<keyword evidence="12" id="KW-1185">Reference proteome</keyword>
<protein>
    <recommendedName>
        <fullName evidence="4">Heme exporter protein C</fullName>
    </recommendedName>
</protein>
<dbReference type="InterPro" id="IPR003557">
    <property type="entry name" value="Cyt_c_biogenesis_CcmC"/>
</dbReference>
<keyword evidence="7 9" id="KW-1133">Transmembrane helix</keyword>
<evidence type="ECO:0000313" key="11">
    <source>
        <dbReference type="EMBL" id="MDN5211263.1"/>
    </source>
</evidence>
<dbReference type="PRINTS" id="PR01386">
    <property type="entry name" value="CCMCBIOGNSIS"/>
</dbReference>
<evidence type="ECO:0000256" key="1">
    <source>
        <dbReference type="ARBA" id="ARBA00002442"/>
    </source>
</evidence>
<evidence type="ECO:0000256" key="6">
    <source>
        <dbReference type="ARBA" id="ARBA00022748"/>
    </source>
</evidence>
<dbReference type="RefSeq" id="WP_346756598.1">
    <property type="nucleotide sequence ID" value="NZ_JAUJEB010000001.1"/>
</dbReference>
<sequence length="224" mass="25771">MRSYRLSWWKILTIILLVYSVIGGFLFPVPRLPILNETIRMNYFHVPMWFGMLFLFTFSAWSSVMYLRASNIRQDEKASESAKVGVLFGVLGLLTGMLWGNATWGAFWTNDPKLNSAAIGLLIYLAYFVLRGSFQDDMKKARIGAVYNIFAFAVFVPLIYVLPRMTDSLHPGSGGNPTFRLFDTSHQMKLVIYTAITAFILLGWWFTTLLLRLKSINRYYDDKN</sequence>
<dbReference type="InterPro" id="IPR002541">
    <property type="entry name" value="Cyt_c_assembly"/>
</dbReference>
<feature type="domain" description="Cytochrome c assembly protein" evidence="10">
    <location>
        <begin position="29"/>
        <end position="165"/>
    </location>
</feature>
<keyword evidence="6" id="KW-0201">Cytochrome c-type biogenesis</keyword>
<comment type="function">
    <text evidence="1">Required for the export of heme to the periplasm for the biogenesis of c-type cytochromes.</text>
</comment>
<feature type="transmembrane region" description="Helical" evidence="9">
    <location>
        <begin position="142"/>
        <end position="162"/>
    </location>
</feature>
<reference evidence="11" key="1">
    <citation type="submission" date="2023-06" db="EMBL/GenBank/DDBJ databases">
        <title>Genomic of Agaribacillus aureum.</title>
        <authorList>
            <person name="Wang G."/>
        </authorList>
    </citation>
    <scope>NUCLEOTIDE SEQUENCE</scope>
    <source>
        <strain evidence="11">BMA12</strain>
    </source>
</reference>
<comment type="subcellular location">
    <subcellularLocation>
        <location evidence="2">Membrane</location>
        <topology evidence="2">Multi-pass membrane protein</topology>
    </subcellularLocation>
</comment>
<comment type="similarity">
    <text evidence="3">Belongs to the CcmC/CycZ/HelC family.</text>
</comment>
<feature type="transmembrane region" description="Helical" evidence="9">
    <location>
        <begin position="81"/>
        <end position="102"/>
    </location>
</feature>
<dbReference type="InterPro" id="IPR045062">
    <property type="entry name" value="Cyt_c_biogenesis_CcsA/CcmC"/>
</dbReference>
<comment type="caution">
    <text evidence="11">The sequence shown here is derived from an EMBL/GenBank/DDBJ whole genome shotgun (WGS) entry which is preliminary data.</text>
</comment>
<evidence type="ECO:0000256" key="3">
    <source>
        <dbReference type="ARBA" id="ARBA00005840"/>
    </source>
</evidence>
<evidence type="ECO:0000256" key="5">
    <source>
        <dbReference type="ARBA" id="ARBA00022692"/>
    </source>
</evidence>
<organism evidence="11 12">
    <name type="scientific">Agaribacillus aureus</name>
    <dbReference type="NCBI Taxonomy" id="3051825"/>
    <lineage>
        <taxon>Bacteria</taxon>
        <taxon>Pseudomonadati</taxon>
        <taxon>Bacteroidota</taxon>
        <taxon>Cytophagia</taxon>
        <taxon>Cytophagales</taxon>
        <taxon>Splendidivirgaceae</taxon>
        <taxon>Agaribacillus</taxon>
    </lineage>
</organism>